<organism evidence="3 4">
    <name type="scientific">Ancylobacter novellus</name>
    <name type="common">Thiobacillus novellus</name>
    <dbReference type="NCBI Taxonomy" id="921"/>
    <lineage>
        <taxon>Bacteria</taxon>
        <taxon>Pseudomonadati</taxon>
        <taxon>Pseudomonadota</taxon>
        <taxon>Alphaproteobacteria</taxon>
        <taxon>Hyphomicrobiales</taxon>
        <taxon>Xanthobacteraceae</taxon>
        <taxon>Ancylobacter</taxon>
    </lineage>
</organism>
<gene>
    <name evidence="3" type="ORF">DI549_19915</name>
</gene>
<evidence type="ECO:0000313" key="4">
    <source>
        <dbReference type="Proteomes" id="UP000248887"/>
    </source>
</evidence>
<keyword evidence="2" id="KW-0732">Signal</keyword>
<dbReference type="AlphaFoldDB" id="A0A2W5QT56"/>
<dbReference type="EMBL" id="QFQD01000085">
    <property type="protein sequence ID" value="PZQ79529.1"/>
    <property type="molecule type" value="Genomic_DNA"/>
</dbReference>
<evidence type="ECO:0000256" key="1">
    <source>
        <dbReference type="SAM" id="Phobius"/>
    </source>
</evidence>
<feature type="transmembrane region" description="Helical" evidence="1">
    <location>
        <begin position="98"/>
        <end position="118"/>
    </location>
</feature>
<feature type="transmembrane region" description="Helical" evidence="1">
    <location>
        <begin position="71"/>
        <end position="92"/>
    </location>
</feature>
<accession>A0A2W5QT56</accession>
<feature type="chain" id="PRO_5016157939" evidence="2">
    <location>
        <begin position="24"/>
        <end position="125"/>
    </location>
</feature>
<sequence length="125" mass="12267">MNLLRRVVVLLAGLIGAAGVAAAAAGAHLNADPNLTTAAYFLMLGATGATAAAALGAALGPTWSFADVGGVVIVLGALLFGGALAVRALWGITLFPMAAPTGGTMLILGWLVTGLAAFQRGRPKA</sequence>
<evidence type="ECO:0000256" key="2">
    <source>
        <dbReference type="SAM" id="SignalP"/>
    </source>
</evidence>
<evidence type="ECO:0000313" key="3">
    <source>
        <dbReference type="EMBL" id="PZQ79529.1"/>
    </source>
</evidence>
<keyword evidence="1" id="KW-1133">Transmembrane helix</keyword>
<comment type="caution">
    <text evidence="3">The sequence shown here is derived from an EMBL/GenBank/DDBJ whole genome shotgun (WGS) entry which is preliminary data.</text>
</comment>
<proteinExistence type="predicted"/>
<protein>
    <submittedName>
        <fullName evidence="3">DUF423 domain-containing protein</fullName>
    </submittedName>
</protein>
<keyword evidence="1" id="KW-0472">Membrane</keyword>
<keyword evidence="1" id="KW-0812">Transmembrane</keyword>
<feature type="signal peptide" evidence="2">
    <location>
        <begin position="1"/>
        <end position="23"/>
    </location>
</feature>
<reference evidence="3 4" key="1">
    <citation type="submission" date="2017-08" db="EMBL/GenBank/DDBJ databases">
        <title>Infants hospitalized years apart are colonized by the same room-sourced microbial strains.</title>
        <authorList>
            <person name="Brooks B."/>
            <person name="Olm M.R."/>
            <person name="Firek B.A."/>
            <person name="Baker R."/>
            <person name="Thomas B.C."/>
            <person name="Morowitz M.J."/>
            <person name="Banfield J.F."/>
        </authorList>
    </citation>
    <scope>NUCLEOTIDE SEQUENCE [LARGE SCALE GENOMIC DNA]</scope>
    <source>
        <strain evidence="3">S2_005_001_R2_27</strain>
    </source>
</reference>
<dbReference type="Proteomes" id="UP000248887">
    <property type="component" value="Unassembled WGS sequence"/>
</dbReference>
<name>A0A2W5QT56_ANCNO</name>
<feature type="transmembrane region" description="Helical" evidence="1">
    <location>
        <begin position="39"/>
        <end position="59"/>
    </location>
</feature>